<dbReference type="GO" id="GO:0005886">
    <property type="term" value="C:plasma membrane"/>
    <property type="evidence" value="ECO:0007669"/>
    <property type="project" value="TreeGrafter"/>
</dbReference>
<dbReference type="AlphaFoldDB" id="A0A0C1EIL7"/>
<dbReference type="InterPro" id="IPR007221">
    <property type="entry name" value="MreC"/>
</dbReference>
<evidence type="ECO:0000256" key="1">
    <source>
        <dbReference type="ARBA" id="ARBA00009369"/>
    </source>
</evidence>
<comment type="caution">
    <text evidence="7">The sequence shown here is derived from an EMBL/GenBank/DDBJ whole genome shotgun (WGS) entry which is preliminary data.</text>
</comment>
<dbReference type="InterPro" id="IPR042175">
    <property type="entry name" value="Cell/Rod_MreC_2"/>
</dbReference>
<accession>A0A0C1EIL7</accession>
<evidence type="ECO:0000256" key="2">
    <source>
        <dbReference type="ARBA" id="ARBA00013855"/>
    </source>
</evidence>
<dbReference type="InterPro" id="IPR042177">
    <property type="entry name" value="Cell/Rod_1"/>
</dbReference>
<dbReference type="PATRIC" id="fig|83552.4.peg.2419"/>
<name>A0A0C1EIL7_9BACT</name>
<proteinExistence type="inferred from homology"/>
<dbReference type="InterPro" id="IPR055342">
    <property type="entry name" value="MreC_beta-barrel_core"/>
</dbReference>
<dbReference type="Gene3D" id="2.40.10.350">
    <property type="entry name" value="Rod shape-determining protein MreC, domain 2"/>
    <property type="match status" value="1"/>
</dbReference>
<keyword evidence="3" id="KW-0133">Cell shape</keyword>
<feature type="domain" description="Rod shape-determining protein MreC beta-barrel core" evidence="6">
    <location>
        <begin position="306"/>
        <end position="364"/>
    </location>
</feature>
<protein>
    <recommendedName>
        <fullName evidence="2">Cell shape-determining protein MreC</fullName>
    </recommendedName>
    <alternativeName>
        <fullName evidence="4">Cell shape protein MreC</fullName>
    </alternativeName>
</protein>
<gene>
    <name evidence="7" type="ORF">DB43_AG00270</name>
</gene>
<evidence type="ECO:0000256" key="4">
    <source>
        <dbReference type="ARBA" id="ARBA00032089"/>
    </source>
</evidence>
<evidence type="ECO:0000259" key="6">
    <source>
        <dbReference type="Pfam" id="PF04085"/>
    </source>
</evidence>
<feature type="coiled-coil region" evidence="5">
    <location>
        <begin position="67"/>
        <end position="94"/>
    </location>
</feature>
<evidence type="ECO:0000256" key="5">
    <source>
        <dbReference type="SAM" id="Coils"/>
    </source>
</evidence>
<dbReference type="Proteomes" id="UP000031307">
    <property type="component" value="Unassembled WGS sequence"/>
</dbReference>
<organism evidence="7 8">
    <name type="scientific">Parachlamydia acanthamoebae</name>
    <dbReference type="NCBI Taxonomy" id="83552"/>
    <lineage>
        <taxon>Bacteria</taxon>
        <taxon>Pseudomonadati</taxon>
        <taxon>Chlamydiota</taxon>
        <taxon>Chlamydiia</taxon>
        <taxon>Parachlamydiales</taxon>
        <taxon>Parachlamydiaceae</taxon>
        <taxon>Parachlamydia</taxon>
    </lineage>
</organism>
<dbReference type="Gene3D" id="2.40.10.340">
    <property type="entry name" value="Rod shape-determining protein MreC, domain 1"/>
    <property type="match status" value="1"/>
</dbReference>
<dbReference type="Pfam" id="PF04085">
    <property type="entry name" value="MreC"/>
    <property type="match status" value="2"/>
</dbReference>
<evidence type="ECO:0000313" key="8">
    <source>
        <dbReference type="Proteomes" id="UP000031307"/>
    </source>
</evidence>
<comment type="similarity">
    <text evidence="1">Belongs to the MreC family.</text>
</comment>
<dbReference type="PANTHER" id="PTHR34138:SF1">
    <property type="entry name" value="CELL SHAPE-DETERMINING PROTEIN MREC"/>
    <property type="match status" value="1"/>
</dbReference>
<dbReference type="PANTHER" id="PTHR34138">
    <property type="entry name" value="CELL SHAPE-DETERMINING PROTEIN MREC"/>
    <property type="match status" value="1"/>
</dbReference>
<dbReference type="GO" id="GO:0008360">
    <property type="term" value="P:regulation of cell shape"/>
    <property type="evidence" value="ECO:0007669"/>
    <property type="project" value="UniProtKB-KW"/>
</dbReference>
<dbReference type="EMBL" id="JSAM01000117">
    <property type="protein sequence ID" value="KIA76449.1"/>
    <property type="molecule type" value="Genomic_DNA"/>
</dbReference>
<evidence type="ECO:0000313" key="7">
    <source>
        <dbReference type="EMBL" id="KIA76449.1"/>
    </source>
</evidence>
<reference evidence="7 8" key="1">
    <citation type="journal article" date="2014" name="Mol. Biol. Evol.">
        <title>Massive expansion of Ubiquitination-related gene families within the Chlamydiae.</title>
        <authorList>
            <person name="Domman D."/>
            <person name="Collingro A."/>
            <person name="Lagkouvardos I."/>
            <person name="Gehre L."/>
            <person name="Weinmaier T."/>
            <person name="Rattei T."/>
            <person name="Subtil A."/>
            <person name="Horn M."/>
        </authorList>
    </citation>
    <scope>NUCLEOTIDE SEQUENCE [LARGE SCALE GENOMIC DNA]</scope>
    <source>
        <strain evidence="7 8">OEW1</strain>
    </source>
</reference>
<sequence length="380" mass="42452">MMRRKQSQPYLFIFCFLFLLMSIPLQTAEKMKGSVAALLGPSWESLANTKLRLASFLSFTTKGADSHDQSEERLKELELENTLLMTENERLRLMAEHDLRLNSWKEEDSASEKKELEGRGIPAKVIFRSPSSWNSSLWLNVGANKNEDLGCSYICKNSPVMLGKSVIGVIDYVGKKQARVKLITDSGLTLSVRVHRGSDQKTILLEKVDLLLKSMSASSVQDEEVKNLLNSFKEKLKKETVPRLLLAKGELNGCSKSSWRSQAPCLRGIGFNYDFADQEGPARDLRTGIPEDIPLSQRATYQAPPLVRVDDLLVTTGMDGIFPEGLHVAKVVNIHPLKEGDYFYELDAEPTAGDMNDLSVVFILPPLGFNPLDLPPPINR</sequence>
<feature type="domain" description="Rod shape-determining protein MreC beta-barrel core" evidence="6">
    <location>
        <begin position="125"/>
        <end position="215"/>
    </location>
</feature>
<keyword evidence="5" id="KW-0175">Coiled coil</keyword>
<evidence type="ECO:0000256" key="3">
    <source>
        <dbReference type="ARBA" id="ARBA00022960"/>
    </source>
</evidence>